<proteinExistence type="predicted"/>
<accession>A0A4Z1SSX4</accession>
<feature type="region of interest" description="Disordered" evidence="2">
    <location>
        <begin position="439"/>
        <end position="528"/>
    </location>
</feature>
<evidence type="ECO:0000256" key="1">
    <source>
        <dbReference type="SAM" id="Coils"/>
    </source>
</evidence>
<dbReference type="EMBL" id="VDLU01000002">
    <property type="protein sequence ID" value="TNJ28860.1"/>
    <property type="molecule type" value="Genomic_DNA"/>
</dbReference>
<evidence type="ECO:0000313" key="4">
    <source>
        <dbReference type="Proteomes" id="UP000315496"/>
    </source>
</evidence>
<comment type="caution">
    <text evidence="3">The sequence shown here is derived from an EMBL/GenBank/DDBJ whole genome shotgun (WGS) entry which is preliminary data.</text>
</comment>
<sequence>MDPESWFAAVRTQDVVTLTRHATIGASFRDASGLTGLMLASRENLLKSLKALARTEARLTAAEGYTALLIAATVGNHGACEILLPLEGDLVLDDGRSALSLAAGGDHSICVTVLHAQWRTQDIYGRTALDHTVYASAYHAAEAYIKYCDPDMDQRDFLGFLVKDIEGAQRLAQEQENETMYRFLDYAKQVVRTEPHYQHRGLYAEFQVAELRKEKRDLVERVCELKVIDETRVKLVDDLYAELAEVRSELARKVDPNKDRSVSRRQKDAEIMALKRKVEEYERELQVLRNRLATLETTTIDHGSLLHPSTGLNETHSLTSSTIVPAHPGLARRFSNICPPCPGTHDACIGTTTPQSIEHFEDAIPVPREPVSPARSQFRSLSNQPRCTQYRGESPVHRCISVAPMTSYQTRIVEQEGIISALKEALRATLTPQTPYFAPTTADSHFLMDSPSDGYGKDTSYTPRSNQPSNVNAGFSRSHTASPRRGRSNLPPPRIDSSYEKTPEAVRTSPQIPPLPSLQPSPEALDRSPGHIDIERLVSTDKNSYSRLMRAILQKNRTSIISLLSEAHQTSHLGVTALMLACKVRDCESARMLKPWGVRKHMACGYTALMESCKYGYTELVELLTAEAGMQTLESFQWGAGVTALMIACYYGHPSCVSLLLKLEATLVTASGLRAEHFCRSSECAAILGTAPSSLKLDPLHSLF</sequence>
<feature type="compositionally biased region" description="Polar residues" evidence="2">
    <location>
        <begin position="459"/>
        <end position="481"/>
    </location>
</feature>
<dbReference type="OrthoDB" id="10254825at2759"/>
<dbReference type="SUPFAM" id="SSF48403">
    <property type="entry name" value="Ankyrin repeat"/>
    <property type="match status" value="1"/>
</dbReference>
<reference evidence="3 4" key="1">
    <citation type="submission" date="2019-05" db="EMBL/GenBank/DDBJ databases">
        <title>The compact genome of Giardia muris reveals important steps in the evolution of intestinal protozoan parasites.</title>
        <authorList>
            <person name="Xu F."/>
            <person name="Jimenez-Gonzalez A."/>
            <person name="Einarsson E."/>
            <person name="Astvaldsson A."/>
            <person name="Peirasmaki D."/>
            <person name="Eckmann L."/>
            <person name="Andersson J.O."/>
            <person name="Svard S.G."/>
            <person name="Jerlstrom-Hultqvist J."/>
        </authorList>
    </citation>
    <scope>NUCLEOTIDE SEQUENCE [LARGE SCALE GENOMIC DNA]</scope>
    <source>
        <strain evidence="3 4">Roberts-Thomson</strain>
    </source>
</reference>
<dbReference type="PANTHER" id="PTHR24120">
    <property type="entry name" value="GH07239P"/>
    <property type="match status" value="1"/>
</dbReference>
<dbReference type="VEuPathDB" id="GiardiaDB:GMRT_15548"/>
<dbReference type="InterPro" id="IPR036770">
    <property type="entry name" value="Ankyrin_rpt-contain_sf"/>
</dbReference>
<evidence type="ECO:0000256" key="2">
    <source>
        <dbReference type="SAM" id="MobiDB-lite"/>
    </source>
</evidence>
<dbReference type="AlphaFoldDB" id="A0A4Z1SSX4"/>
<gene>
    <name evidence="3" type="ORF">GMRT_15548</name>
</gene>
<feature type="region of interest" description="Disordered" evidence="2">
    <location>
        <begin position="367"/>
        <end position="390"/>
    </location>
</feature>
<feature type="compositionally biased region" description="Polar residues" evidence="2">
    <location>
        <begin position="374"/>
        <end position="387"/>
    </location>
</feature>
<dbReference type="Proteomes" id="UP000315496">
    <property type="component" value="Chromosome 2"/>
</dbReference>
<dbReference type="CDD" id="cd14686">
    <property type="entry name" value="bZIP"/>
    <property type="match status" value="1"/>
</dbReference>
<dbReference type="InterPro" id="IPR002110">
    <property type="entry name" value="Ankyrin_rpt"/>
</dbReference>
<dbReference type="SMART" id="SM00248">
    <property type="entry name" value="ANK"/>
    <property type="match status" value="6"/>
</dbReference>
<dbReference type="Pfam" id="PF12796">
    <property type="entry name" value="Ank_2"/>
    <property type="match status" value="1"/>
</dbReference>
<dbReference type="PANTHER" id="PTHR24120:SF4">
    <property type="entry name" value="GH07239P"/>
    <property type="match status" value="1"/>
</dbReference>
<evidence type="ECO:0000313" key="3">
    <source>
        <dbReference type="EMBL" id="TNJ28860.1"/>
    </source>
</evidence>
<keyword evidence="1" id="KW-0175">Coiled coil</keyword>
<organism evidence="3 4">
    <name type="scientific">Giardia muris</name>
    <dbReference type="NCBI Taxonomy" id="5742"/>
    <lineage>
        <taxon>Eukaryota</taxon>
        <taxon>Metamonada</taxon>
        <taxon>Diplomonadida</taxon>
        <taxon>Hexamitidae</taxon>
        <taxon>Giardiinae</taxon>
        <taxon>Giardia</taxon>
    </lineage>
</organism>
<protein>
    <submittedName>
        <fullName evidence="3">Ankyrin repeat protein 1</fullName>
    </submittedName>
</protein>
<keyword evidence="4" id="KW-1185">Reference proteome</keyword>
<dbReference type="Gene3D" id="1.25.40.20">
    <property type="entry name" value="Ankyrin repeat-containing domain"/>
    <property type="match status" value="2"/>
</dbReference>
<name>A0A4Z1SSX4_GIAMU</name>
<feature type="coiled-coil region" evidence="1">
    <location>
        <begin position="264"/>
        <end position="298"/>
    </location>
</feature>